<evidence type="ECO:0000256" key="1">
    <source>
        <dbReference type="SAM" id="MobiDB-lite"/>
    </source>
</evidence>
<dbReference type="AlphaFoldDB" id="A0A7S4AAX1"/>
<feature type="transmembrane region" description="Helical" evidence="2">
    <location>
        <begin position="42"/>
        <end position="69"/>
    </location>
</feature>
<dbReference type="PANTHER" id="PTHR41775">
    <property type="entry name" value="SECRETED PROTEIN-RELATED"/>
    <property type="match status" value="1"/>
</dbReference>
<feature type="region of interest" description="Disordered" evidence="1">
    <location>
        <begin position="140"/>
        <end position="168"/>
    </location>
</feature>
<feature type="compositionally biased region" description="Basic residues" evidence="1">
    <location>
        <begin position="148"/>
        <end position="161"/>
    </location>
</feature>
<evidence type="ECO:0000256" key="2">
    <source>
        <dbReference type="SAM" id="Phobius"/>
    </source>
</evidence>
<keyword evidence="2" id="KW-1133">Transmembrane helix</keyword>
<dbReference type="GO" id="GO:0006508">
    <property type="term" value="P:proteolysis"/>
    <property type="evidence" value="ECO:0007669"/>
    <property type="project" value="InterPro"/>
</dbReference>
<proteinExistence type="predicted"/>
<dbReference type="EMBL" id="HBIX01002610">
    <property type="protein sequence ID" value="CAE0709246.1"/>
    <property type="molecule type" value="Transcribed_RNA"/>
</dbReference>
<gene>
    <name evidence="4" type="ORF">PAUS00366_LOCUS1966</name>
</gene>
<evidence type="ECO:0000259" key="3">
    <source>
        <dbReference type="Pfam" id="PF05547"/>
    </source>
</evidence>
<protein>
    <recommendedName>
        <fullName evidence="3">Peptidase M6-like domain-containing protein</fullName>
    </recommendedName>
</protein>
<name>A0A7S4AAX1_9STRA</name>
<dbReference type="SUPFAM" id="SSF55486">
    <property type="entry name" value="Metalloproteases ('zincins'), catalytic domain"/>
    <property type="match status" value="1"/>
</dbReference>
<dbReference type="Pfam" id="PF05547">
    <property type="entry name" value="Peptidase_M6"/>
    <property type="match status" value="1"/>
</dbReference>
<keyword evidence="2" id="KW-0472">Membrane</keyword>
<sequence length="812" mass="91492">MILVHRRESIVEGFIVYGRQKRATMSTGIQSRREGSLSSSKFIGATMLIQYIAISFRNTMFLLLVWIMLSAIIPTQLQAEAMKASPHPFVVEQDDEEIILKFKGDEHQHWITDEDDYTVVRNNNGDYTYAKLSKDKKRLLPTDEKVGKSSKKGSKKSKNIKPAKTNNDEYQNDGIILESVPAVITPSKLKWQKRCNRGGGGSCDQRLVNNPFSGSNQHTDIQYNQTDTLDYNYYHRRTAAQPVNKTLYNLVVLLMFDDHKNREVPSREDISILMNSEVVDKNIAPTGSLKMIYWENSYGKLTIESEVTDWIVLDNTESYYAGGESAMGMDRRFHQALKDALYKLETDGFDFKNFDVNKDGNIDSITFLTSGYGAEWGQEGFQDRIWSHKWSIFGGWESSSGVRVTDYHVSPALWGTSGKAIGRVGVIAHEIGHFLNLPDLYGTDGSGNGLGFFCLMANSWGYDGSQLYPPQMSAWSKMKIGWTEPQIPSIGVENRVARAEGSATSNAPHQMFKIGDGQFGYPEGEYFLVEFRQTSWLIGGIAIYHVDEKMDSYNTAGYPGQEEWPSNGKHYKIALIAADGMFELERNINQGNSADLYGIGQSLLPSKDANGPFPNTDSYQYGINTRTGVRICVTSDIDRSYMTFLFSDGTLNQPWMMLVSEKFENSLSDAFAFVLNAKVVQNEICSGCVQIKNNVESSMLVTVEITCLTELRVSFNFYSTGLRRGKQLHLEYYSAGGSNDEWVALDSWTKGDGTSNTFRNKRWFSKSVDLSLTDTQTENIGTSYVVFRFSSSSMNRKYSKILIDNLEIEGKF</sequence>
<evidence type="ECO:0000313" key="4">
    <source>
        <dbReference type="EMBL" id="CAE0709246.1"/>
    </source>
</evidence>
<keyword evidence="2" id="KW-0812">Transmembrane</keyword>
<dbReference type="PANTHER" id="PTHR41775:SF1">
    <property type="entry name" value="PEPTIDASE M6-LIKE DOMAIN-CONTAINING PROTEIN"/>
    <property type="match status" value="1"/>
</dbReference>
<feature type="domain" description="Peptidase M6-like" evidence="3">
    <location>
        <begin position="287"/>
        <end position="481"/>
    </location>
</feature>
<accession>A0A7S4AAX1</accession>
<reference evidence="4" key="1">
    <citation type="submission" date="2021-01" db="EMBL/GenBank/DDBJ databases">
        <authorList>
            <person name="Corre E."/>
            <person name="Pelletier E."/>
            <person name="Niang G."/>
            <person name="Scheremetjew M."/>
            <person name="Finn R."/>
            <person name="Kale V."/>
            <person name="Holt S."/>
            <person name="Cochrane G."/>
            <person name="Meng A."/>
            <person name="Brown T."/>
            <person name="Cohen L."/>
        </authorList>
    </citation>
    <scope>NUCLEOTIDE SEQUENCE</scope>
    <source>
        <strain evidence="4">10249 10 AB</strain>
    </source>
</reference>
<organism evidence="4">
    <name type="scientific">Pseudo-nitzschia australis</name>
    <dbReference type="NCBI Taxonomy" id="44445"/>
    <lineage>
        <taxon>Eukaryota</taxon>
        <taxon>Sar</taxon>
        <taxon>Stramenopiles</taxon>
        <taxon>Ochrophyta</taxon>
        <taxon>Bacillariophyta</taxon>
        <taxon>Bacillariophyceae</taxon>
        <taxon>Bacillariophycidae</taxon>
        <taxon>Bacillariales</taxon>
        <taxon>Bacillariaceae</taxon>
        <taxon>Pseudo-nitzschia</taxon>
    </lineage>
</organism>
<dbReference type="InterPro" id="IPR008757">
    <property type="entry name" value="Peptidase_M6-like_domain"/>
</dbReference>
<dbReference type="NCBIfam" id="TIGR03296">
    <property type="entry name" value="M6dom_TIGR03296"/>
    <property type="match status" value="1"/>
</dbReference>
<dbReference type="GO" id="GO:0008233">
    <property type="term" value="F:peptidase activity"/>
    <property type="evidence" value="ECO:0007669"/>
    <property type="project" value="InterPro"/>
</dbReference>